<dbReference type="GO" id="GO:0008758">
    <property type="term" value="F:UDP-2,3-diacylglucosamine hydrolase activity"/>
    <property type="evidence" value="ECO:0007669"/>
    <property type="project" value="TreeGrafter"/>
</dbReference>
<evidence type="ECO:0000313" key="5">
    <source>
        <dbReference type="Proteomes" id="UP000000268"/>
    </source>
</evidence>
<evidence type="ECO:0000256" key="2">
    <source>
        <dbReference type="ARBA" id="ARBA00022801"/>
    </source>
</evidence>
<dbReference type="InterPro" id="IPR004843">
    <property type="entry name" value="Calcineurin-like_PHP"/>
</dbReference>
<dbReference type="InterPro" id="IPR051158">
    <property type="entry name" value="Metallophosphoesterase_sf"/>
</dbReference>
<reference evidence="4 5" key="1">
    <citation type="journal article" date="2008" name="Proc. Natl. Acad. Sci. U.S.A.">
        <title>Niche adaptation and genome expansion in the chlorophyll d-producing cyanobacterium Acaryochloris marina.</title>
        <authorList>
            <person name="Swingley W.D."/>
            <person name="Chen M."/>
            <person name="Cheung P.C."/>
            <person name="Conrad A.L."/>
            <person name="Dejesa L.C."/>
            <person name="Hao J."/>
            <person name="Honchak B.M."/>
            <person name="Karbach L.E."/>
            <person name="Kurdoglu A."/>
            <person name="Lahiri S."/>
            <person name="Mastrian S.D."/>
            <person name="Miyashita H."/>
            <person name="Page L."/>
            <person name="Ramakrishna P."/>
            <person name="Satoh S."/>
            <person name="Sattley W.M."/>
            <person name="Shimada Y."/>
            <person name="Taylor H.L."/>
            <person name="Tomo T."/>
            <person name="Tsuchiya T."/>
            <person name="Wang Z.T."/>
            <person name="Raymond J."/>
            <person name="Mimuro M."/>
            <person name="Blankenship R.E."/>
            <person name="Touchman J.W."/>
        </authorList>
    </citation>
    <scope>NUCLEOTIDE SEQUENCE [LARGE SCALE GENOMIC DNA]</scope>
    <source>
        <strain evidence="5">MBIC 11017</strain>
    </source>
</reference>
<dbReference type="GO" id="GO:0046872">
    <property type="term" value="F:metal ion binding"/>
    <property type="evidence" value="ECO:0007669"/>
    <property type="project" value="UniProtKB-KW"/>
</dbReference>
<sequence>MGQDLGQMPKRRLFRRRSFGIWTLLILFFLALGLPVYAYKIEPYWLEVKTVPLVLPHLQPEFDGYRIVQLSDVHVVDQMPQPFLEKVIDQTNRQQPDLVVITGDIVTASPRRYASRIEAAFKTFEAPTVAVLGNHDYWSDPEAVQQILQNSNVEPLRNQVYTVHRNQAQLHIAGVDDVWAGAADLDQVMAQLPKTGAAILLAHEPDFADTAVTTHRFDLELSGHAHGGQVAIPFVGAPVLPPHGKRYPIGQYQIEDLIQYTNRGIGMVSPRVRFGSRPEITVFQLSAPAEQQS</sequence>
<keyword evidence="2" id="KW-0378">Hydrolase</keyword>
<protein>
    <submittedName>
        <fullName evidence="4">Ser/Thr protein phosphatase family protein, putative</fullName>
    </submittedName>
</protein>
<evidence type="ECO:0000256" key="1">
    <source>
        <dbReference type="ARBA" id="ARBA00022723"/>
    </source>
</evidence>
<dbReference type="STRING" id="329726.AM1_5183"/>
<evidence type="ECO:0000313" key="4">
    <source>
        <dbReference type="EMBL" id="ABW30145.1"/>
    </source>
</evidence>
<dbReference type="HOGENOM" id="CLU_025443_3_2_3"/>
<dbReference type="KEGG" id="amr:AM1_5183"/>
<dbReference type="CDD" id="cd07385">
    <property type="entry name" value="MPP_YkuE_C"/>
    <property type="match status" value="1"/>
</dbReference>
<feature type="domain" description="Calcineurin-like phosphoesterase" evidence="3">
    <location>
        <begin position="66"/>
        <end position="227"/>
    </location>
</feature>
<dbReference type="eggNOG" id="COG1408">
    <property type="taxonomic scope" value="Bacteria"/>
</dbReference>
<proteinExistence type="predicted"/>
<dbReference type="InterPro" id="IPR029052">
    <property type="entry name" value="Metallo-depent_PP-like"/>
</dbReference>
<dbReference type="PANTHER" id="PTHR31302">
    <property type="entry name" value="TRANSMEMBRANE PROTEIN WITH METALLOPHOSPHOESTERASE DOMAIN-RELATED"/>
    <property type="match status" value="1"/>
</dbReference>
<keyword evidence="1" id="KW-0479">Metal-binding</keyword>
<dbReference type="Gene3D" id="3.60.21.10">
    <property type="match status" value="1"/>
</dbReference>
<dbReference type="GO" id="GO:0009245">
    <property type="term" value="P:lipid A biosynthetic process"/>
    <property type="evidence" value="ECO:0007669"/>
    <property type="project" value="TreeGrafter"/>
</dbReference>
<keyword evidence="5" id="KW-1185">Reference proteome</keyword>
<dbReference type="EMBL" id="CP000828">
    <property type="protein sequence ID" value="ABW30145.1"/>
    <property type="molecule type" value="Genomic_DNA"/>
</dbReference>
<gene>
    <name evidence="4" type="ordered locus">AM1_5183</name>
</gene>
<organism evidence="4 5">
    <name type="scientific">Acaryochloris marina (strain MBIC 11017)</name>
    <dbReference type="NCBI Taxonomy" id="329726"/>
    <lineage>
        <taxon>Bacteria</taxon>
        <taxon>Bacillati</taxon>
        <taxon>Cyanobacteriota</taxon>
        <taxon>Cyanophyceae</taxon>
        <taxon>Acaryochloridales</taxon>
        <taxon>Acaryochloridaceae</taxon>
        <taxon>Acaryochloris</taxon>
    </lineage>
</organism>
<dbReference type="PANTHER" id="PTHR31302:SF31">
    <property type="entry name" value="PHOSPHODIESTERASE YAEI"/>
    <property type="match status" value="1"/>
</dbReference>
<evidence type="ECO:0000259" key="3">
    <source>
        <dbReference type="Pfam" id="PF00149"/>
    </source>
</evidence>
<name>B0C8J0_ACAM1</name>
<dbReference type="SUPFAM" id="SSF56300">
    <property type="entry name" value="Metallo-dependent phosphatases"/>
    <property type="match status" value="1"/>
</dbReference>
<accession>B0C8J0</accession>
<dbReference type="Proteomes" id="UP000000268">
    <property type="component" value="Chromosome"/>
</dbReference>
<dbReference type="AlphaFoldDB" id="B0C8J0"/>
<dbReference type="Pfam" id="PF00149">
    <property type="entry name" value="Metallophos"/>
    <property type="match status" value="1"/>
</dbReference>
<dbReference type="GO" id="GO:0016020">
    <property type="term" value="C:membrane"/>
    <property type="evidence" value="ECO:0007669"/>
    <property type="project" value="GOC"/>
</dbReference>